<gene>
    <name evidence="2" type="primary">ku</name>
    <name evidence="5" type="ORF">INQ42_01505</name>
</gene>
<organism evidence="5 6">
    <name type="scientific">Novilysobacter avium</name>
    <dbReference type="NCBI Taxonomy" id="2781023"/>
    <lineage>
        <taxon>Bacteria</taxon>
        <taxon>Pseudomonadati</taxon>
        <taxon>Pseudomonadota</taxon>
        <taxon>Gammaproteobacteria</taxon>
        <taxon>Lysobacterales</taxon>
        <taxon>Lysobacteraceae</taxon>
        <taxon>Novilysobacter</taxon>
    </lineage>
</organism>
<proteinExistence type="inferred from homology"/>
<sequence>MARPIWTGTLSFGLLNIPVSLMAGERRTDISLRMLDSRDQTPIRYERVNSSTGEEVAWKDIVKAFEYDKGSYVVLEPEDIRSAAPESHDAIEVESFIEASQIDPRYFEKPYVLVPAKKAEKGYVLLREALNATGRIGVARVVIRTRESLCAVIPHGDALLLLMMRFPQELVDIDEYRIPEGKPEDYRISAREQKVSEQLIDAMSGDWDPEEYHDEFRQRLHDVIAKRVKDHKVVERPEEEPAVGEDAATNVVDFMSLLQKSIERKQRTPAAEKTATSKSARKTAAAKKKSATKAPAGKAKKAEARTGPKKKAASAKSTKAKKTASGKSKGADGKSSGAEASTSAAKSATKRRKVA</sequence>
<dbReference type="SMART" id="SM00559">
    <property type="entry name" value="Ku78"/>
    <property type="match status" value="1"/>
</dbReference>
<dbReference type="Proteomes" id="UP000593932">
    <property type="component" value="Chromosome"/>
</dbReference>
<dbReference type="HAMAP" id="MF_01875">
    <property type="entry name" value="Prokaryotic_Ku"/>
    <property type="match status" value="1"/>
</dbReference>
<dbReference type="PANTHER" id="PTHR41251:SF1">
    <property type="entry name" value="NON-HOMOLOGOUS END JOINING PROTEIN KU"/>
    <property type="match status" value="1"/>
</dbReference>
<dbReference type="CDD" id="cd00789">
    <property type="entry name" value="KU_like"/>
    <property type="match status" value="1"/>
</dbReference>
<keyword evidence="2" id="KW-0234">DNA repair</keyword>
<dbReference type="Gene3D" id="2.40.290.10">
    <property type="match status" value="1"/>
</dbReference>
<evidence type="ECO:0000313" key="5">
    <source>
        <dbReference type="EMBL" id="QOW22319.1"/>
    </source>
</evidence>
<dbReference type="EMBL" id="CP063657">
    <property type="protein sequence ID" value="QOW22319.1"/>
    <property type="molecule type" value="Genomic_DNA"/>
</dbReference>
<dbReference type="InterPro" id="IPR006164">
    <property type="entry name" value="DNA_bd_Ku70/Ku80"/>
</dbReference>
<evidence type="ECO:0000256" key="2">
    <source>
        <dbReference type="HAMAP-Rule" id="MF_01875"/>
    </source>
</evidence>
<evidence type="ECO:0000259" key="4">
    <source>
        <dbReference type="SMART" id="SM00559"/>
    </source>
</evidence>
<dbReference type="PANTHER" id="PTHR41251">
    <property type="entry name" value="NON-HOMOLOGOUS END JOINING PROTEIN KU"/>
    <property type="match status" value="1"/>
</dbReference>
<evidence type="ECO:0000256" key="1">
    <source>
        <dbReference type="ARBA" id="ARBA00023125"/>
    </source>
</evidence>
<feature type="compositionally biased region" description="Low complexity" evidence="3">
    <location>
        <begin position="325"/>
        <end position="347"/>
    </location>
</feature>
<evidence type="ECO:0000256" key="3">
    <source>
        <dbReference type="SAM" id="MobiDB-lite"/>
    </source>
</evidence>
<comment type="similarity">
    <text evidence="2">Belongs to the prokaryotic Ku family.</text>
</comment>
<keyword evidence="2" id="KW-0233">DNA recombination</keyword>
<dbReference type="PIRSF" id="PIRSF006493">
    <property type="entry name" value="Prok_Ku"/>
    <property type="match status" value="1"/>
</dbReference>
<feature type="domain" description="Ku" evidence="4">
    <location>
        <begin position="53"/>
        <end position="187"/>
    </location>
</feature>
<dbReference type="NCBIfam" id="TIGR02772">
    <property type="entry name" value="Ku_bact"/>
    <property type="match status" value="1"/>
</dbReference>
<feature type="compositionally biased region" description="Basic residues" evidence="3">
    <location>
        <begin position="279"/>
        <end position="291"/>
    </location>
</feature>
<name>A0A7S6ZVL3_9GAMM</name>
<keyword evidence="1 2" id="KW-0238">DNA-binding</keyword>
<protein>
    <recommendedName>
        <fullName evidence="2">Non-homologous end joining protein Ku</fullName>
    </recommendedName>
</protein>
<dbReference type="InterPro" id="IPR016194">
    <property type="entry name" value="SPOC-like_C_dom_sf"/>
</dbReference>
<feature type="compositionally biased region" description="Basic residues" evidence="3">
    <location>
        <begin position="307"/>
        <end position="324"/>
    </location>
</feature>
<feature type="region of interest" description="Disordered" evidence="3">
    <location>
        <begin position="263"/>
        <end position="355"/>
    </location>
</feature>
<comment type="subunit">
    <text evidence="2">Homodimer. Interacts with LigD.</text>
</comment>
<comment type="function">
    <text evidence="2">With LigD forms a non-homologous end joining (NHEJ) DNA repair enzyme, which repairs dsDNA breaks with reduced fidelity. Binds linear dsDNA with 5'- and 3'- overhangs but not closed circular dsDNA nor ssDNA. Recruits and stimulates the ligase activity of LigD.</text>
</comment>
<keyword evidence="2" id="KW-0227">DNA damage</keyword>
<evidence type="ECO:0000313" key="6">
    <source>
        <dbReference type="Proteomes" id="UP000593932"/>
    </source>
</evidence>
<dbReference type="SUPFAM" id="SSF100939">
    <property type="entry name" value="SPOC domain-like"/>
    <property type="match status" value="1"/>
</dbReference>
<dbReference type="InterPro" id="IPR009187">
    <property type="entry name" value="Prok_Ku"/>
</dbReference>
<keyword evidence="6" id="KW-1185">Reference proteome</keyword>
<feature type="compositionally biased region" description="Low complexity" evidence="3">
    <location>
        <begin position="268"/>
        <end position="278"/>
    </location>
</feature>
<accession>A0A7S6ZVL3</accession>
<reference evidence="5 6" key="1">
    <citation type="submission" date="2020-10" db="EMBL/GenBank/DDBJ databases">
        <title>complete genome sequencing of Lysobacter sp. H23M41.</title>
        <authorList>
            <person name="Bae J.-W."/>
            <person name="Lee S.-Y."/>
        </authorList>
    </citation>
    <scope>NUCLEOTIDE SEQUENCE [LARGE SCALE GENOMIC DNA]</scope>
    <source>
        <strain evidence="5 6">H23M41</strain>
    </source>
</reference>
<dbReference type="Pfam" id="PF02735">
    <property type="entry name" value="Ku"/>
    <property type="match status" value="1"/>
</dbReference>